<sequence length="226" mass="24810">METTTLEKIKGGLIVSCQALEEEPLHSSYIMQRMAVAAMRGGAVGIRANTVEDIREIKKEVDLPVIGIIKQVYEGFDVFITPTMKEIDALVEAQAEIIALDSTLRTRPGNVSLNDFFKEVRAKYPDQLFMADCSTLEEGLNAAKIGFDLIGTTLRGYTEYTKEVQLPDLDMMRKLVEESGKPVIAEGGIWTPEQLKAALDTGVLAAVVGTAITRPMDITRRFVGAL</sequence>
<comment type="similarity">
    <text evidence="2">Belongs to the NanE family.</text>
</comment>
<dbReference type="NCBIfam" id="NF002231">
    <property type="entry name" value="PRK01130.1"/>
    <property type="match status" value="1"/>
</dbReference>
<evidence type="ECO:0000256" key="1">
    <source>
        <dbReference type="ARBA" id="ARBA00023235"/>
    </source>
</evidence>
<dbReference type="EMBL" id="JABACJ020000015">
    <property type="protein sequence ID" value="MBU3877138.1"/>
    <property type="molecule type" value="Genomic_DNA"/>
</dbReference>
<dbReference type="RefSeq" id="WP_216243278.1">
    <property type="nucleotide sequence ID" value="NZ_JABACJ020000015.1"/>
</dbReference>
<comment type="catalytic activity">
    <reaction evidence="2">
        <text>an N-acyl-D-glucosamine 6-phosphate = an N-acyl-D-mannosamine 6-phosphate</text>
        <dbReference type="Rhea" id="RHEA:23932"/>
        <dbReference type="ChEBI" id="CHEBI:57599"/>
        <dbReference type="ChEBI" id="CHEBI:57666"/>
        <dbReference type="EC" id="5.1.3.9"/>
    </reaction>
</comment>
<keyword evidence="4" id="KW-1185">Reference proteome</keyword>
<dbReference type="PANTHER" id="PTHR36204:SF1">
    <property type="entry name" value="N-ACETYLMANNOSAMINE-6-PHOSPHATE 2-EPIMERASE-RELATED"/>
    <property type="match status" value="1"/>
</dbReference>
<keyword evidence="2" id="KW-0119">Carbohydrate metabolism</keyword>
<organism evidence="3 4">
    <name type="scientific">Faecalicatena faecalis</name>
    <dbReference type="NCBI Taxonomy" id="2726362"/>
    <lineage>
        <taxon>Bacteria</taxon>
        <taxon>Bacillati</taxon>
        <taxon>Bacillota</taxon>
        <taxon>Clostridia</taxon>
        <taxon>Lachnospirales</taxon>
        <taxon>Lachnospiraceae</taxon>
        <taxon>Faecalicatena</taxon>
    </lineage>
</organism>
<reference evidence="3 4" key="1">
    <citation type="submission" date="2021-06" db="EMBL/GenBank/DDBJ databases">
        <title>Faecalicatena sp. nov. isolated from porcine feces.</title>
        <authorList>
            <person name="Oh B.S."/>
            <person name="Lee J.H."/>
        </authorList>
    </citation>
    <scope>NUCLEOTIDE SEQUENCE [LARGE SCALE GENOMIC DNA]</scope>
    <source>
        <strain evidence="3 4">AGMB00832</strain>
    </source>
</reference>
<name>A0ABS6D6B6_9FIRM</name>
<proteinExistence type="inferred from homology"/>
<dbReference type="EC" id="5.1.3.9" evidence="2"/>
<keyword evidence="1 2" id="KW-0413">Isomerase</keyword>
<evidence type="ECO:0000256" key="2">
    <source>
        <dbReference type="HAMAP-Rule" id="MF_01235"/>
    </source>
</evidence>
<dbReference type="PANTHER" id="PTHR36204">
    <property type="entry name" value="N-ACETYLMANNOSAMINE-6-PHOSPHATE 2-EPIMERASE-RELATED"/>
    <property type="match status" value="1"/>
</dbReference>
<comment type="pathway">
    <text evidence="2">Amino-sugar metabolism; N-acetylneuraminate degradation; D-fructose 6-phosphate from N-acetylneuraminate: step 3/5.</text>
</comment>
<dbReference type="HAMAP" id="MF_01235">
    <property type="entry name" value="ManNAc6P_epimer"/>
    <property type="match status" value="1"/>
</dbReference>
<dbReference type="CDD" id="cd04729">
    <property type="entry name" value="NanE"/>
    <property type="match status" value="1"/>
</dbReference>
<comment type="function">
    <text evidence="2">Converts N-acetylmannosamine-6-phosphate (ManNAc-6-P) to N-acetylglucosamine-6-phosphate (GlcNAc-6-P).</text>
</comment>
<protein>
    <recommendedName>
        <fullName evidence="2">Putative N-acetylmannosamine-6-phosphate 2-epimerase</fullName>
        <ecNumber evidence="2">5.1.3.9</ecNumber>
    </recommendedName>
    <alternativeName>
        <fullName evidence="2">ManNAc-6-P epimerase</fullName>
    </alternativeName>
</protein>
<dbReference type="InterPro" id="IPR007260">
    <property type="entry name" value="NanE"/>
</dbReference>
<accession>A0ABS6D6B6</accession>
<dbReference type="Proteomes" id="UP000723714">
    <property type="component" value="Unassembled WGS sequence"/>
</dbReference>
<gene>
    <name evidence="2" type="primary">nanE</name>
    <name evidence="3" type="ORF">HGO97_015110</name>
</gene>
<comment type="caution">
    <text evidence="3">The sequence shown here is derived from an EMBL/GenBank/DDBJ whole genome shotgun (WGS) entry which is preliminary data.</text>
</comment>
<evidence type="ECO:0000313" key="4">
    <source>
        <dbReference type="Proteomes" id="UP000723714"/>
    </source>
</evidence>
<evidence type="ECO:0000313" key="3">
    <source>
        <dbReference type="EMBL" id="MBU3877138.1"/>
    </source>
</evidence>
<dbReference type="Pfam" id="PF04131">
    <property type="entry name" value="NanE"/>
    <property type="match status" value="1"/>
</dbReference>